<gene>
    <name evidence="1" type="ORF">MANES_08G136750v8</name>
</gene>
<proteinExistence type="predicted"/>
<sequence>MVGIYAGRLNVVKHVIHFISTGNGSSSSVSASSKQACQELFYMETRNGKHGPVVMTCLDCFLSGDKLEVKTYDGNSIKPSNDVVETAYSLLKLGFGQYELVGNNCEHFAIFCKTGKRHSRQIRSIVELMFPTPIMLPNPFFPFY</sequence>
<protein>
    <submittedName>
        <fullName evidence="1">Uncharacterized protein</fullName>
    </submittedName>
</protein>
<dbReference type="EMBL" id="CM004394">
    <property type="protein sequence ID" value="KAG8649758.1"/>
    <property type="molecule type" value="Genomic_DNA"/>
</dbReference>
<dbReference type="Proteomes" id="UP000091857">
    <property type="component" value="Chromosome 8"/>
</dbReference>
<evidence type="ECO:0000313" key="1">
    <source>
        <dbReference type="EMBL" id="KAG8649758.1"/>
    </source>
</evidence>
<comment type="caution">
    <text evidence="1">The sequence shown here is derived from an EMBL/GenBank/DDBJ whole genome shotgun (WGS) entry which is preliminary data.</text>
</comment>
<organism evidence="1 2">
    <name type="scientific">Manihot esculenta</name>
    <name type="common">Cassava</name>
    <name type="synonym">Jatropha manihot</name>
    <dbReference type="NCBI Taxonomy" id="3983"/>
    <lineage>
        <taxon>Eukaryota</taxon>
        <taxon>Viridiplantae</taxon>
        <taxon>Streptophyta</taxon>
        <taxon>Embryophyta</taxon>
        <taxon>Tracheophyta</taxon>
        <taxon>Spermatophyta</taxon>
        <taxon>Magnoliopsida</taxon>
        <taxon>eudicotyledons</taxon>
        <taxon>Gunneridae</taxon>
        <taxon>Pentapetalae</taxon>
        <taxon>rosids</taxon>
        <taxon>fabids</taxon>
        <taxon>Malpighiales</taxon>
        <taxon>Euphorbiaceae</taxon>
        <taxon>Crotonoideae</taxon>
        <taxon>Manihoteae</taxon>
        <taxon>Manihot</taxon>
    </lineage>
</organism>
<accession>A0ACB7HDI6</accession>
<evidence type="ECO:0000313" key="2">
    <source>
        <dbReference type="Proteomes" id="UP000091857"/>
    </source>
</evidence>
<name>A0ACB7HDI6_MANES</name>
<keyword evidence="2" id="KW-1185">Reference proteome</keyword>
<reference evidence="2" key="1">
    <citation type="journal article" date="2016" name="Nat. Biotechnol.">
        <title>Sequencing wild and cultivated cassava and related species reveals extensive interspecific hybridization and genetic diversity.</title>
        <authorList>
            <person name="Bredeson J.V."/>
            <person name="Lyons J.B."/>
            <person name="Prochnik S.E."/>
            <person name="Wu G.A."/>
            <person name="Ha C.M."/>
            <person name="Edsinger-Gonzales E."/>
            <person name="Grimwood J."/>
            <person name="Schmutz J."/>
            <person name="Rabbi I.Y."/>
            <person name="Egesi C."/>
            <person name="Nauluvula P."/>
            <person name="Lebot V."/>
            <person name="Ndunguru J."/>
            <person name="Mkamilo G."/>
            <person name="Bart R.S."/>
            <person name="Setter T.L."/>
            <person name="Gleadow R.M."/>
            <person name="Kulakow P."/>
            <person name="Ferguson M.E."/>
            <person name="Rounsley S."/>
            <person name="Rokhsar D.S."/>
        </authorList>
    </citation>
    <scope>NUCLEOTIDE SEQUENCE [LARGE SCALE GENOMIC DNA]</scope>
    <source>
        <strain evidence="2">cv. AM560-2</strain>
    </source>
</reference>